<proteinExistence type="predicted"/>
<sequence>MGRTRKNNDKEEEEAKKRHIQSLCDACCIRSLKPWIRASLCCADNSFLEALVPTAQMPHEIGPSSDARIYTEEIIKSLAQQSREEPTYQTQEFQGNQCTQKLQTTTKSNDPQQPQTSESTDTTAPGAQRSSEDSGCQTRQLQGDQYTQKLQTTKQSDDSQQPQTSENTNTTAPGDQYSRKKSTVQSQEPQRNRFTQKPQTIKQPSDLQQPPTSKSTVTTAPSQSSPQPQTFESTEVTVPVSLLVLKFPA</sequence>
<evidence type="ECO:0000313" key="2">
    <source>
        <dbReference type="Proteomes" id="UP000249661"/>
    </source>
</evidence>
<organism evidence="1 2">
    <name type="scientific">Aspergillus aculeatinus CBS 121060</name>
    <dbReference type="NCBI Taxonomy" id="1448322"/>
    <lineage>
        <taxon>Eukaryota</taxon>
        <taxon>Fungi</taxon>
        <taxon>Dikarya</taxon>
        <taxon>Ascomycota</taxon>
        <taxon>Pezizomycotina</taxon>
        <taxon>Eurotiomycetes</taxon>
        <taxon>Eurotiomycetidae</taxon>
        <taxon>Eurotiales</taxon>
        <taxon>Aspergillaceae</taxon>
        <taxon>Aspergillus</taxon>
        <taxon>Aspergillus subgen. Circumdati</taxon>
    </lineage>
</organism>
<name>A0ACD1H7M0_9EURO</name>
<reference evidence="1" key="1">
    <citation type="submission" date="2018-02" db="EMBL/GenBank/DDBJ databases">
        <title>The genomes of Aspergillus section Nigri reveals drivers in fungal speciation.</title>
        <authorList>
            <consortium name="DOE Joint Genome Institute"/>
            <person name="Vesth T.C."/>
            <person name="Nybo J."/>
            <person name="Theobald S."/>
            <person name="Brandl J."/>
            <person name="Frisvad J.C."/>
            <person name="Nielsen K.F."/>
            <person name="Lyhne E.K."/>
            <person name="Kogle M.E."/>
            <person name="Kuo A."/>
            <person name="Riley R."/>
            <person name="Clum A."/>
            <person name="Nolan M."/>
            <person name="Lipzen A."/>
            <person name="Salamov A."/>
            <person name="Henrissat B."/>
            <person name="Wiebenga A."/>
            <person name="De vries R.P."/>
            <person name="Grigoriev I.V."/>
            <person name="Mortensen U.H."/>
            <person name="Andersen M.R."/>
            <person name="Baker S.E."/>
        </authorList>
    </citation>
    <scope>NUCLEOTIDE SEQUENCE</scope>
    <source>
        <strain evidence="1">CBS 121060</strain>
    </source>
</reference>
<dbReference type="EMBL" id="KZ824959">
    <property type="protein sequence ID" value="RAH69629.1"/>
    <property type="molecule type" value="Genomic_DNA"/>
</dbReference>
<accession>A0ACD1H7M0</accession>
<evidence type="ECO:0000313" key="1">
    <source>
        <dbReference type="EMBL" id="RAH69629.1"/>
    </source>
</evidence>
<dbReference type="Proteomes" id="UP000249661">
    <property type="component" value="Unassembled WGS sequence"/>
</dbReference>
<protein>
    <submittedName>
        <fullName evidence="1">Uncharacterized protein</fullName>
    </submittedName>
</protein>
<keyword evidence="2" id="KW-1185">Reference proteome</keyword>
<gene>
    <name evidence="1" type="ORF">BO66DRAFT_99378</name>
</gene>